<name>A0A0A9Q0Q0_ARUDO</name>
<organism evidence="1">
    <name type="scientific">Arundo donax</name>
    <name type="common">Giant reed</name>
    <name type="synonym">Donax arundinaceus</name>
    <dbReference type="NCBI Taxonomy" id="35708"/>
    <lineage>
        <taxon>Eukaryota</taxon>
        <taxon>Viridiplantae</taxon>
        <taxon>Streptophyta</taxon>
        <taxon>Embryophyta</taxon>
        <taxon>Tracheophyta</taxon>
        <taxon>Spermatophyta</taxon>
        <taxon>Magnoliopsida</taxon>
        <taxon>Liliopsida</taxon>
        <taxon>Poales</taxon>
        <taxon>Poaceae</taxon>
        <taxon>PACMAD clade</taxon>
        <taxon>Arundinoideae</taxon>
        <taxon>Arundineae</taxon>
        <taxon>Arundo</taxon>
    </lineage>
</organism>
<dbReference type="AlphaFoldDB" id="A0A0A9Q0Q0"/>
<reference evidence="1" key="2">
    <citation type="journal article" date="2015" name="Data Brief">
        <title>Shoot transcriptome of the giant reed, Arundo donax.</title>
        <authorList>
            <person name="Barrero R.A."/>
            <person name="Guerrero F.D."/>
            <person name="Moolhuijzen P."/>
            <person name="Goolsby J.A."/>
            <person name="Tidwell J."/>
            <person name="Bellgard S.E."/>
            <person name="Bellgard M.I."/>
        </authorList>
    </citation>
    <scope>NUCLEOTIDE SEQUENCE</scope>
    <source>
        <tissue evidence="1">Shoot tissue taken approximately 20 cm above the soil surface</tissue>
    </source>
</reference>
<dbReference type="EMBL" id="GBRH01235774">
    <property type="protein sequence ID" value="JAD62121.1"/>
    <property type="molecule type" value="Transcribed_RNA"/>
</dbReference>
<accession>A0A0A9Q0Q0</accession>
<evidence type="ECO:0000313" key="1">
    <source>
        <dbReference type="EMBL" id="JAD62121.1"/>
    </source>
</evidence>
<sequence length="39" mass="4515">MMYFSFNMTLSYGSSSSINVLSFLKCSWPSLFKFEVAYT</sequence>
<reference evidence="1" key="1">
    <citation type="submission" date="2014-09" db="EMBL/GenBank/DDBJ databases">
        <authorList>
            <person name="Magalhaes I.L.F."/>
            <person name="Oliveira U."/>
            <person name="Santos F.R."/>
            <person name="Vidigal T.H.D.A."/>
            <person name="Brescovit A.D."/>
            <person name="Santos A.J."/>
        </authorList>
    </citation>
    <scope>NUCLEOTIDE SEQUENCE</scope>
    <source>
        <tissue evidence="1">Shoot tissue taken approximately 20 cm above the soil surface</tissue>
    </source>
</reference>
<protein>
    <submittedName>
        <fullName evidence="1">Uncharacterized protein</fullName>
    </submittedName>
</protein>
<proteinExistence type="predicted"/>